<gene>
    <name evidence="1" type="ORF">FGIG_05528</name>
</gene>
<organism evidence="1 2">
    <name type="scientific">Fasciola gigantica</name>
    <name type="common">Giant liver fluke</name>
    <dbReference type="NCBI Taxonomy" id="46835"/>
    <lineage>
        <taxon>Eukaryota</taxon>
        <taxon>Metazoa</taxon>
        <taxon>Spiralia</taxon>
        <taxon>Lophotrochozoa</taxon>
        <taxon>Platyhelminthes</taxon>
        <taxon>Trematoda</taxon>
        <taxon>Digenea</taxon>
        <taxon>Plagiorchiida</taxon>
        <taxon>Echinostomata</taxon>
        <taxon>Echinostomatoidea</taxon>
        <taxon>Fasciolidae</taxon>
        <taxon>Fasciola</taxon>
    </lineage>
</organism>
<evidence type="ECO:0000313" key="2">
    <source>
        <dbReference type="Proteomes" id="UP000316759"/>
    </source>
</evidence>
<protein>
    <submittedName>
        <fullName evidence="1">Uncharacterized protein</fullName>
    </submittedName>
</protein>
<accession>A0A504YPA6</accession>
<sequence length="96" mass="11134">MSQHLSIVWWHTAVDSAHVNDLPDGGCRIRVLFEPNTSIPLLTEKKEILGDDKKKIKVLSKTKEDKKVDTKKDEIKAKNCKLRKRIYIFHFTSSGW</sequence>
<reference evidence="1 2" key="1">
    <citation type="submission" date="2019-04" db="EMBL/GenBank/DDBJ databases">
        <title>Annotation for the trematode Fasciola gigantica.</title>
        <authorList>
            <person name="Choi Y.-J."/>
        </authorList>
    </citation>
    <scope>NUCLEOTIDE SEQUENCE [LARGE SCALE GENOMIC DNA]</scope>
    <source>
        <strain evidence="1">Uganda_cow_1</strain>
    </source>
</reference>
<keyword evidence="2" id="KW-1185">Reference proteome</keyword>
<dbReference type="AlphaFoldDB" id="A0A504YPA6"/>
<dbReference type="EMBL" id="SUNJ01007389">
    <property type="protein sequence ID" value="TPP62036.1"/>
    <property type="molecule type" value="Genomic_DNA"/>
</dbReference>
<name>A0A504YPA6_FASGI</name>
<comment type="caution">
    <text evidence="1">The sequence shown here is derived from an EMBL/GenBank/DDBJ whole genome shotgun (WGS) entry which is preliminary data.</text>
</comment>
<evidence type="ECO:0000313" key="1">
    <source>
        <dbReference type="EMBL" id="TPP62036.1"/>
    </source>
</evidence>
<dbReference type="Proteomes" id="UP000316759">
    <property type="component" value="Unassembled WGS sequence"/>
</dbReference>
<proteinExistence type="predicted"/>